<reference evidence="2" key="1">
    <citation type="submission" date="2023-10" db="EMBL/GenBank/DDBJ databases">
        <authorList>
            <person name="Chen Y."/>
            <person name="Shah S."/>
            <person name="Dougan E. K."/>
            <person name="Thang M."/>
            <person name="Chan C."/>
        </authorList>
    </citation>
    <scope>NUCLEOTIDE SEQUENCE [LARGE SCALE GENOMIC DNA]</scope>
</reference>
<feature type="region of interest" description="Disordered" evidence="1">
    <location>
        <begin position="80"/>
        <end position="105"/>
    </location>
</feature>
<evidence type="ECO:0000313" key="2">
    <source>
        <dbReference type="EMBL" id="CAK0874794.1"/>
    </source>
</evidence>
<protein>
    <submittedName>
        <fullName evidence="2">Uncharacterized protein</fullName>
    </submittedName>
</protein>
<evidence type="ECO:0000313" key="3">
    <source>
        <dbReference type="Proteomes" id="UP001189429"/>
    </source>
</evidence>
<dbReference type="EMBL" id="CAUYUJ010017435">
    <property type="protein sequence ID" value="CAK0874794.1"/>
    <property type="molecule type" value="Genomic_DNA"/>
</dbReference>
<gene>
    <name evidence="2" type="ORF">PCOR1329_LOCUS59596</name>
</gene>
<comment type="caution">
    <text evidence="2">The sequence shown here is derived from an EMBL/GenBank/DDBJ whole genome shotgun (WGS) entry which is preliminary data.</text>
</comment>
<organism evidence="2 3">
    <name type="scientific">Prorocentrum cordatum</name>
    <dbReference type="NCBI Taxonomy" id="2364126"/>
    <lineage>
        <taxon>Eukaryota</taxon>
        <taxon>Sar</taxon>
        <taxon>Alveolata</taxon>
        <taxon>Dinophyceae</taxon>
        <taxon>Prorocentrales</taxon>
        <taxon>Prorocentraceae</taxon>
        <taxon>Prorocentrum</taxon>
    </lineage>
</organism>
<sequence length="226" mass="24164">CSRGGLSLPQHDGSRHELQILEWSVHRLARDVAAPIYAAAGFHDAVLRRCLRARGAALQSGERSGVPEEGAVAEAEGAWHAEHGRRDGERGGDVRMERGGDRRSQERLALLLPSGRLAQPRPPGRWARPAWPPAPLGVPKEAAFTCRLGRGGGSAGRLSPRAGSHPESSFDGLGARRGPPEAEGGASPPCYVFFCYSNLAGACACSPLVSGRVIRRIIRRACRWMG</sequence>
<name>A0ABN9VNB2_9DINO</name>
<feature type="non-terminal residue" evidence="2">
    <location>
        <position position="1"/>
    </location>
</feature>
<feature type="non-terminal residue" evidence="2">
    <location>
        <position position="226"/>
    </location>
</feature>
<dbReference type="Proteomes" id="UP001189429">
    <property type="component" value="Unassembled WGS sequence"/>
</dbReference>
<evidence type="ECO:0000256" key="1">
    <source>
        <dbReference type="SAM" id="MobiDB-lite"/>
    </source>
</evidence>
<keyword evidence="3" id="KW-1185">Reference proteome</keyword>
<proteinExistence type="predicted"/>
<accession>A0ABN9VNB2</accession>
<feature type="region of interest" description="Disordered" evidence="1">
    <location>
        <begin position="152"/>
        <end position="181"/>
    </location>
</feature>